<protein>
    <submittedName>
        <fullName evidence="7">DNA-binding transcriptional repressor FabR</fullName>
    </submittedName>
</protein>
<dbReference type="InterPro" id="IPR001647">
    <property type="entry name" value="HTH_TetR"/>
</dbReference>
<dbReference type="PROSITE" id="PS50977">
    <property type="entry name" value="HTH_TETR_2"/>
    <property type="match status" value="1"/>
</dbReference>
<dbReference type="SUPFAM" id="SSF48498">
    <property type="entry name" value="Tetracyclin repressor-like, C-terminal domain"/>
    <property type="match status" value="1"/>
</dbReference>
<reference evidence="7 8" key="1">
    <citation type="submission" date="2018-12" db="EMBL/GenBank/DDBJ databases">
        <authorList>
            <consortium name="Pathogen Informatics"/>
        </authorList>
    </citation>
    <scope>NUCLEOTIDE SEQUENCE [LARGE SCALE GENOMIC DNA]</scope>
    <source>
        <strain evidence="7 8">NCTC10207</strain>
    </source>
</reference>
<dbReference type="PANTHER" id="PTHR30055">
    <property type="entry name" value="HTH-TYPE TRANSCRIPTIONAL REGULATOR RUTR"/>
    <property type="match status" value="1"/>
</dbReference>
<dbReference type="GO" id="GO:0000976">
    <property type="term" value="F:transcription cis-regulatory region binding"/>
    <property type="evidence" value="ECO:0007669"/>
    <property type="project" value="TreeGrafter"/>
</dbReference>
<sequence>MPRISAATNAAQRENTKRAILESFGKLLYSRGLPGLTMTDVAKNAGIGRTAVYNYFADMGELLVAYALDETERFIKELDEGLEGVDNPIDQLAVYIRLQIEDLARRHLPPGPAMRSMLSPESYAKLGKHVRELQMVLANILSAAIAEHYIPENDIRELAMLVHGSLSSSAGRTEDAPDEDTRERQIQSTIRFIQMGLGARFDTDGQPIKLDGAPQAPANAHSNDESNSESMHLSIA</sequence>
<organism evidence="7 8">
    <name type="scientific">Rothia aeria</name>
    <dbReference type="NCBI Taxonomy" id="172042"/>
    <lineage>
        <taxon>Bacteria</taxon>
        <taxon>Bacillati</taxon>
        <taxon>Actinomycetota</taxon>
        <taxon>Actinomycetes</taxon>
        <taxon>Micrococcales</taxon>
        <taxon>Micrococcaceae</taxon>
        <taxon>Rothia</taxon>
    </lineage>
</organism>
<proteinExistence type="predicted"/>
<feature type="DNA-binding region" description="H-T-H motif" evidence="4">
    <location>
        <begin position="37"/>
        <end position="56"/>
    </location>
</feature>
<evidence type="ECO:0000313" key="8">
    <source>
        <dbReference type="Proteomes" id="UP000282386"/>
    </source>
</evidence>
<evidence type="ECO:0000256" key="1">
    <source>
        <dbReference type="ARBA" id="ARBA00023015"/>
    </source>
</evidence>
<dbReference type="AlphaFoldDB" id="A0A7Z9A3E0"/>
<dbReference type="Gene3D" id="1.10.357.10">
    <property type="entry name" value="Tetracycline Repressor, domain 2"/>
    <property type="match status" value="1"/>
</dbReference>
<dbReference type="InterPro" id="IPR036271">
    <property type="entry name" value="Tet_transcr_reg_TetR-rel_C_sf"/>
</dbReference>
<feature type="domain" description="HTH tetR-type" evidence="6">
    <location>
        <begin position="14"/>
        <end position="74"/>
    </location>
</feature>
<dbReference type="SUPFAM" id="SSF46689">
    <property type="entry name" value="Homeodomain-like"/>
    <property type="match status" value="1"/>
</dbReference>
<name>A0A7Z9A3E0_9MICC</name>
<feature type="region of interest" description="Disordered" evidence="5">
    <location>
        <begin position="203"/>
        <end position="236"/>
    </location>
</feature>
<dbReference type="PROSITE" id="PS01081">
    <property type="entry name" value="HTH_TETR_1"/>
    <property type="match status" value="1"/>
</dbReference>
<dbReference type="Proteomes" id="UP000282386">
    <property type="component" value="Chromosome"/>
</dbReference>
<dbReference type="PANTHER" id="PTHR30055:SF234">
    <property type="entry name" value="HTH-TYPE TRANSCRIPTIONAL REGULATOR BETI"/>
    <property type="match status" value="1"/>
</dbReference>
<evidence type="ECO:0000259" key="6">
    <source>
        <dbReference type="PROSITE" id="PS50977"/>
    </source>
</evidence>
<gene>
    <name evidence="7" type="ORF">NCTC10207_00328</name>
</gene>
<dbReference type="Pfam" id="PF00440">
    <property type="entry name" value="TetR_N"/>
    <property type="match status" value="1"/>
</dbReference>
<evidence type="ECO:0000256" key="4">
    <source>
        <dbReference type="PROSITE-ProRule" id="PRU00335"/>
    </source>
</evidence>
<evidence type="ECO:0000256" key="5">
    <source>
        <dbReference type="SAM" id="MobiDB-lite"/>
    </source>
</evidence>
<dbReference type="RefSeq" id="WP_094758656.1">
    <property type="nucleotide sequence ID" value="NZ_CAUOLR010000007.1"/>
</dbReference>
<evidence type="ECO:0000256" key="3">
    <source>
        <dbReference type="ARBA" id="ARBA00023163"/>
    </source>
</evidence>
<dbReference type="InterPro" id="IPR023772">
    <property type="entry name" value="DNA-bd_HTH_TetR-type_CS"/>
</dbReference>
<dbReference type="EMBL" id="LR134479">
    <property type="protein sequence ID" value="VEI22254.1"/>
    <property type="molecule type" value="Genomic_DNA"/>
</dbReference>
<keyword evidence="3" id="KW-0804">Transcription</keyword>
<keyword evidence="2 4" id="KW-0238">DNA-binding</keyword>
<evidence type="ECO:0000313" key="7">
    <source>
        <dbReference type="EMBL" id="VEI22254.1"/>
    </source>
</evidence>
<dbReference type="GO" id="GO:0003700">
    <property type="term" value="F:DNA-binding transcription factor activity"/>
    <property type="evidence" value="ECO:0007669"/>
    <property type="project" value="TreeGrafter"/>
</dbReference>
<dbReference type="InterPro" id="IPR050109">
    <property type="entry name" value="HTH-type_TetR-like_transc_reg"/>
</dbReference>
<keyword evidence="1" id="KW-0805">Transcription regulation</keyword>
<evidence type="ECO:0000256" key="2">
    <source>
        <dbReference type="ARBA" id="ARBA00023125"/>
    </source>
</evidence>
<dbReference type="InterPro" id="IPR009057">
    <property type="entry name" value="Homeodomain-like_sf"/>
</dbReference>
<accession>A0A7Z9A3E0</accession>